<proteinExistence type="predicted"/>
<dbReference type="AlphaFoldDB" id="A0A101J9J3"/>
<evidence type="ECO:0000313" key="2">
    <source>
        <dbReference type="EMBL" id="KUL22656.1"/>
    </source>
</evidence>
<feature type="compositionally biased region" description="Basic and acidic residues" evidence="1">
    <location>
        <begin position="57"/>
        <end position="85"/>
    </location>
</feature>
<sequence>MPDRNEDGLAAPRPVWRPTKPATDQDLIPTVGCGGEGPILSVDERWEMMNALAQEMDEAKEREQAEAEEKAKEKESRARGDEEDEARVVERFRNDRYAVKLLQQSDDVWGGGAGDTGVLG</sequence>
<keyword evidence="3" id="KW-1185">Reference proteome</keyword>
<dbReference type="EMBL" id="LLZH01000339">
    <property type="protein sequence ID" value="KUL22656.1"/>
    <property type="molecule type" value="Genomic_DNA"/>
</dbReference>
<dbReference type="Proteomes" id="UP000053244">
    <property type="component" value="Unassembled WGS sequence"/>
</dbReference>
<feature type="region of interest" description="Disordered" evidence="1">
    <location>
        <begin position="55"/>
        <end position="85"/>
    </location>
</feature>
<name>A0A101J9J3_9ACTN</name>
<organism evidence="2 3">
    <name type="scientific">Actinoplanes awajinensis subsp. mycoplanecinus</name>
    <dbReference type="NCBI Taxonomy" id="135947"/>
    <lineage>
        <taxon>Bacteria</taxon>
        <taxon>Bacillati</taxon>
        <taxon>Actinomycetota</taxon>
        <taxon>Actinomycetes</taxon>
        <taxon>Micromonosporales</taxon>
        <taxon>Micromonosporaceae</taxon>
        <taxon>Actinoplanes</taxon>
    </lineage>
</organism>
<gene>
    <name evidence="2" type="ORF">ADL15_47735</name>
</gene>
<evidence type="ECO:0000256" key="1">
    <source>
        <dbReference type="SAM" id="MobiDB-lite"/>
    </source>
</evidence>
<accession>A0A101J9J3</accession>
<protein>
    <submittedName>
        <fullName evidence="2">Uncharacterized protein</fullName>
    </submittedName>
</protein>
<dbReference type="OrthoDB" id="3298706at2"/>
<comment type="caution">
    <text evidence="2">The sequence shown here is derived from an EMBL/GenBank/DDBJ whole genome shotgun (WGS) entry which is preliminary data.</text>
</comment>
<feature type="region of interest" description="Disordered" evidence="1">
    <location>
        <begin position="1"/>
        <end position="36"/>
    </location>
</feature>
<reference evidence="2 3" key="1">
    <citation type="submission" date="2015-10" db="EMBL/GenBank/DDBJ databases">
        <authorList>
            <person name="Gilbert D.G."/>
        </authorList>
    </citation>
    <scope>NUCLEOTIDE SEQUENCE [LARGE SCALE GENOMIC DNA]</scope>
    <source>
        <strain evidence="2 3">NRRL B-16712</strain>
    </source>
</reference>
<dbReference type="RefSeq" id="WP_067707116.1">
    <property type="nucleotide sequence ID" value="NZ_LLZH01000339.1"/>
</dbReference>
<evidence type="ECO:0000313" key="3">
    <source>
        <dbReference type="Proteomes" id="UP000053244"/>
    </source>
</evidence>